<reference evidence="3" key="2">
    <citation type="submission" date="2020-09" db="EMBL/GenBank/DDBJ databases">
        <authorList>
            <person name="Sun Q."/>
            <person name="Zhou Y."/>
        </authorList>
    </citation>
    <scope>NUCLEOTIDE SEQUENCE</scope>
    <source>
        <strain evidence="3">CGMCC 1.15179</strain>
    </source>
</reference>
<dbReference type="CDD" id="cd00093">
    <property type="entry name" value="HTH_XRE"/>
    <property type="match status" value="1"/>
</dbReference>
<feature type="repeat" description="TPR" evidence="1">
    <location>
        <begin position="357"/>
        <end position="390"/>
    </location>
</feature>
<feature type="domain" description="HTH cro/C1-type" evidence="2">
    <location>
        <begin position="10"/>
        <end position="63"/>
    </location>
</feature>
<organism evidence="3 4">
    <name type="scientific">Marinithermofilum abyssi</name>
    <dbReference type="NCBI Taxonomy" id="1571185"/>
    <lineage>
        <taxon>Bacteria</taxon>
        <taxon>Bacillati</taxon>
        <taxon>Bacillota</taxon>
        <taxon>Bacilli</taxon>
        <taxon>Bacillales</taxon>
        <taxon>Thermoactinomycetaceae</taxon>
        <taxon>Marinithermofilum</taxon>
    </lineage>
</organism>
<accession>A0A8J2VGB9</accession>
<feature type="repeat" description="TPR" evidence="1">
    <location>
        <begin position="317"/>
        <end position="350"/>
    </location>
</feature>
<comment type="caution">
    <text evidence="3">The sequence shown here is derived from an EMBL/GenBank/DDBJ whole genome shotgun (WGS) entry which is preliminary data.</text>
</comment>
<dbReference type="PROSITE" id="PS50943">
    <property type="entry name" value="HTH_CROC1"/>
    <property type="match status" value="1"/>
</dbReference>
<dbReference type="SMART" id="SM00028">
    <property type="entry name" value="TPR"/>
    <property type="match status" value="7"/>
</dbReference>
<dbReference type="InterPro" id="IPR019734">
    <property type="entry name" value="TPR_rpt"/>
</dbReference>
<evidence type="ECO:0000256" key="1">
    <source>
        <dbReference type="PROSITE-ProRule" id="PRU00339"/>
    </source>
</evidence>
<keyword evidence="4" id="KW-1185">Reference proteome</keyword>
<gene>
    <name evidence="3" type="ORF">GCM10011571_06940</name>
</gene>
<dbReference type="Pfam" id="PF01381">
    <property type="entry name" value="HTH_3"/>
    <property type="match status" value="1"/>
</dbReference>
<dbReference type="Pfam" id="PF13424">
    <property type="entry name" value="TPR_12"/>
    <property type="match status" value="1"/>
</dbReference>
<dbReference type="GO" id="GO:0051301">
    <property type="term" value="P:cell division"/>
    <property type="evidence" value="ECO:0007669"/>
    <property type="project" value="TreeGrafter"/>
</dbReference>
<reference evidence="3" key="1">
    <citation type="journal article" date="2014" name="Int. J. Syst. Evol. Microbiol.">
        <title>Complete genome sequence of Corynebacterium casei LMG S-19264T (=DSM 44701T), isolated from a smear-ripened cheese.</title>
        <authorList>
            <consortium name="US DOE Joint Genome Institute (JGI-PGF)"/>
            <person name="Walter F."/>
            <person name="Albersmeier A."/>
            <person name="Kalinowski J."/>
            <person name="Ruckert C."/>
        </authorList>
    </citation>
    <scope>NUCLEOTIDE SEQUENCE</scope>
    <source>
        <strain evidence="3">CGMCC 1.15179</strain>
    </source>
</reference>
<dbReference type="SUPFAM" id="SSF47413">
    <property type="entry name" value="lambda repressor-like DNA-binding domains"/>
    <property type="match status" value="1"/>
</dbReference>
<evidence type="ECO:0000313" key="3">
    <source>
        <dbReference type="EMBL" id="GGE08300.1"/>
    </source>
</evidence>
<feature type="repeat" description="TPR" evidence="1">
    <location>
        <begin position="277"/>
        <end position="310"/>
    </location>
</feature>
<name>A0A8J2VGB9_9BACL</name>
<protein>
    <recommendedName>
        <fullName evidence="2">HTH cro/C1-type domain-containing protein</fullName>
    </recommendedName>
</protein>
<keyword evidence="1" id="KW-0802">TPR repeat</keyword>
<dbReference type="GO" id="GO:0003677">
    <property type="term" value="F:DNA binding"/>
    <property type="evidence" value="ECO:0007669"/>
    <property type="project" value="InterPro"/>
</dbReference>
<dbReference type="PANTHER" id="PTHR12558:SF44">
    <property type="entry name" value="TETRATRICOPEPTIDE REPEAT-CONTAINING PROTEIN"/>
    <property type="match status" value="1"/>
</dbReference>
<dbReference type="InterPro" id="IPR001387">
    <property type="entry name" value="Cro/C1-type_HTH"/>
</dbReference>
<dbReference type="SUPFAM" id="SSF48452">
    <property type="entry name" value="TPR-like"/>
    <property type="match status" value="2"/>
</dbReference>
<dbReference type="Proteomes" id="UP000625210">
    <property type="component" value="Unassembled WGS sequence"/>
</dbReference>
<dbReference type="InterPro" id="IPR010982">
    <property type="entry name" value="Lambda_DNA-bd_dom_sf"/>
</dbReference>
<dbReference type="Gene3D" id="1.10.260.40">
    <property type="entry name" value="lambda repressor-like DNA-binding domains"/>
    <property type="match status" value="1"/>
</dbReference>
<sequence>MEIHEIGEVIRKIRKERGLRLEDLADENISPATISNIERGVPHVNPEKTQYLLQKLDLEMDKLPSLVMNEQRELENVRFELFALETMRDIDKPDEALKGLEELDLDDSHPYAALYYYVMGKCYNSKKDWKRAERSLFNAVRLANQHPINEKSNIEAAAFTELGLCSYYQNNLEQALKYTESGIAAFVEDGERKHFIDVLLRNKGIYLERLGRLGEAMQIVQEAWRRLPHIEQLDVVLGLYWLRSEILRRTGLFDEAIHYAMEGLELGRFNWKYDSLLDLWTVLGSTYMGKKDWERAIRSFDMALKFKNIIPSDLKFPTVYTQLGILYMHQKRWEDAKTSLETAIKIAKNCSDTFRLTHALYITGDFYRITNQHQEAISFYKEALSLAKKHHYTKKEYQALFRLAQCWENIDKEEFHRTLQNMYLVQQQLQRKEEIPYEEVV</sequence>
<evidence type="ECO:0000259" key="2">
    <source>
        <dbReference type="PROSITE" id="PS50943"/>
    </source>
</evidence>
<dbReference type="InterPro" id="IPR011990">
    <property type="entry name" value="TPR-like_helical_dom_sf"/>
</dbReference>
<dbReference type="PANTHER" id="PTHR12558">
    <property type="entry name" value="CELL DIVISION CYCLE 16,23,27"/>
    <property type="match status" value="1"/>
</dbReference>
<dbReference type="PROSITE" id="PS50005">
    <property type="entry name" value="TPR"/>
    <property type="match status" value="3"/>
</dbReference>
<dbReference type="EMBL" id="BMHQ01000002">
    <property type="protein sequence ID" value="GGE08300.1"/>
    <property type="molecule type" value="Genomic_DNA"/>
</dbReference>
<dbReference type="Gene3D" id="1.25.40.10">
    <property type="entry name" value="Tetratricopeptide repeat domain"/>
    <property type="match status" value="2"/>
</dbReference>
<evidence type="ECO:0000313" key="4">
    <source>
        <dbReference type="Proteomes" id="UP000625210"/>
    </source>
</evidence>
<dbReference type="AlphaFoldDB" id="A0A8J2VGB9"/>
<dbReference type="SMART" id="SM00530">
    <property type="entry name" value="HTH_XRE"/>
    <property type="match status" value="1"/>
</dbReference>
<proteinExistence type="predicted"/>